<reference evidence="1" key="2">
    <citation type="journal article" date="2015" name="Data Brief">
        <title>Shoot transcriptome of the giant reed, Arundo donax.</title>
        <authorList>
            <person name="Barrero R.A."/>
            <person name="Guerrero F.D."/>
            <person name="Moolhuijzen P."/>
            <person name="Goolsby J.A."/>
            <person name="Tidwell J."/>
            <person name="Bellgard S.E."/>
            <person name="Bellgard M.I."/>
        </authorList>
    </citation>
    <scope>NUCLEOTIDE SEQUENCE</scope>
    <source>
        <tissue evidence="1">Shoot tissue taken approximately 20 cm above the soil surface</tissue>
    </source>
</reference>
<proteinExistence type="predicted"/>
<dbReference type="AlphaFoldDB" id="A0A0A9CS67"/>
<protein>
    <submittedName>
        <fullName evidence="1">Uncharacterized protein</fullName>
    </submittedName>
</protein>
<name>A0A0A9CS67_ARUDO</name>
<sequence>MHPDNCCGPDAAFAQVLTAVSHTRQCWEDYIADPRAAEVCWCCGSTGCSE</sequence>
<accession>A0A0A9CS67</accession>
<evidence type="ECO:0000313" key="1">
    <source>
        <dbReference type="EMBL" id="JAD77278.1"/>
    </source>
</evidence>
<reference evidence="1" key="1">
    <citation type="submission" date="2014-09" db="EMBL/GenBank/DDBJ databases">
        <authorList>
            <person name="Magalhaes I.L.F."/>
            <person name="Oliveira U."/>
            <person name="Santos F.R."/>
            <person name="Vidigal T.H.D.A."/>
            <person name="Brescovit A.D."/>
            <person name="Santos A.J."/>
        </authorList>
    </citation>
    <scope>NUCLEOTIDE SEQUENCE</scope>
    <source>
        <tissue evidence="1">Shoot tissue taken approximately 20 cm above the soil surface</tissue>
    </source>
</reference>
<organism evidence="1">
    <name type="scientific">Arundo donax</name>
    <name type="common">Giant reed</name>
    <name type="synonym">Donax arundinaceus</name>
    <dbReference type="NCBI Taxonomy" id="35708"/>
    <lineage>
        <taxon>Eukaryota</taxon>
        <taxon>Viridiplantae</taxon>
        <taxon>Streptophyta</taxon>
        <taxon>Embryophyta</taxon>
        <taxon>Tracheophyta</taxon>
        <taxon>Spermatophyta</taxon>
        <taxon>Magnoliopsida</taxon>
        <taxon>Liliopsida</taxon>
        <taxon>Poales</taxon>
        <taxon>Poaceae</taxon>
        <taxon>PACMAD clade</taxon>
        <taxon>Arundinoideae</taxon>
        <taxon>Arundineae</taxon>
        <taxon>Arundo</taxon>
    </lineage>
</organism>
<dbReference type="EMBL" id="GBRH01220617">
    <property type="protein sequence ID" value="JAD77278.1"/>
    <property type="molecule type" value="Transcribed_RNA"/>
</dbReference>